<dbReference type="SUPFAM" id="SSF143880">
    <property type="entry name" value="NE0471 N-terminal domain-like"/>
    <property type="match status" value="1"/>
</dbReference>
<sequence length="75" mass="8321">MRILSVIPNDAQLITVHFDNNHSVIVNMKGKLQTARFSNLRNRELFMAANTDGKAILWAGGISIAISEIIEIISK</sequence>
<dbReference type="EMBL" id="VSSQ01000007">
    <property type="protein sequence ID" value="MPL58342.1"/>
    <property type="molecule type" value="Genomic_DNA"/>
</dbReference>
<dbReference type="Gene3D" id="3.30.2020.10">
    <property type="entry name" value="NE0471-like N-terminal domain"/>
    <property type="match status" value="1"/>
</dbReference>
<evidence type="ECO:0000313" key="1">
    <source>
        <dbReference type="EMBL" id="MPL58342.1"/>
    </source>
</evidence>
<reference evidence="1" key="1">
    <citation type="submission" date="2019-08" db="EMBL/GenBank/DDBJ databases">
        <authorList>
            <person name="Kucharzyk K."/>
            <person name="Murdoch R.W."/>
            <person name="Higgins S."/>
            <person name="Loffler F."/>
        </authorList>
    </citation>
    <scope>NUCLEOTIDE SEQUENCE</scope>
</reference>
<dbReference type="AlphaFoldDB" id="A0A644SXB0"/>
<proteinExistence type="predicted"/>
<organism evidence="1">
    <name type="scientific">bioreactor metagenome</name>
    <dbReference type="NCBI Taxonomy" id="1076179"/>
    <lineage>
        <taxon>unclassified sequences</taxon>
        <taxon>metagenomes</taxon>
        <taxon>ecological metagenomes</taxon>
    </lineage>
</organism>
<accession>A0A644SXB0</accession>
<comment type="caution">
    <text evidence="1">The sequence shown here is derived from an EMBL/GenBank/DDBJ whole genome shotgun (WGS) entry which is preliminary data.</text>
</comment>
<gene>
    <name evidence="1" type="ORF">SDC9_03874</name>
</gene>
<dbReference type="InterPro" id="IPR036782">
    <property type="entry name" value="NE0471-like_N"/>
</dbReference>
<name>A0A644SXB0_9ZZZZ</name>
<evidence type="ECO:0008006" key="2">
    <source>
        <dbReference type="Google" id="ProtNLM"/>
    </source>
</evidence>
<protein>
    <recommendedName>
        <fullName evidence="2">DUF2442 domain-containing protein</fullName>
    </recommendedName>
</protein>